<reference evidence="1" key="1">
    <citation type="submission" date="2013-07" db="EMBL/GenBank/DDBJ databases">
        <title>The genome of an arbuscular mycorrhizal fungus provides insights into the evolution of the oldest plant symbiosis.</title>
        <authorList>
            <consortium name="DOE Joint Genome Institute"/>
            <person name="Tisserant E."/>
            <person name="Malbreil M."/>
            <person name="Kuo A."/>
            <person name="Kohler A."/>
            <person name="Symeonidi A."/>
            <person name="Balestrini R."/>
            <person name="Charron P."/>
            <person name="Duensing N."/>
            <person name="Frei-dit-Frey N."/>
            <person name="Gianinazzi-Pearson V."/>
            <person name="Gilbert B."/>
            <person name="Handa Y."/>
            <person name="Hijri M."/>
            <person name="Kaul R."/>
            <person name="Kawaguchi M."/>
            <person name="Krajinski F."/>
            <person name="Lammers P."/>
            <person name="Lapierre D."/>
            <person name="Masclaux F.G."/>
            <person name="Murat C."/>
            <person name="Morin E."/>
            <person name="Ndikumana S."/>
            <person name="Pagni M."/>
            <person name="Petitpierre D."/>
            <person name="Requena N."/>
            <person name="Rosikiewicz P."/>
            <person name="Riley R."/>
            <person name="Saito K."/>
            <person name="San Clemente H."/>
            <person name="Shapiro H."/>
            <person name="van Tuinen D."/>
            <person name="Becard G."/>
            <person name="Bonfante P."/>
            <person name="Paszkowski U."/>
            <person name="Shachar-Hill Y."/>
            <person name="Young J.P."/>
            <person name="Sanders I.R."/>
            <person name="Henrissat B."/>
            <person name="Rensing S.A."/>
            <person name="Grigoriev I.V."/>
            <person name="Corradi N."/>
            <person name="Roux C."/>
            <person name="Martin F."/>
        </authorList>
    </citation>
    <scope>NUCLEOTIDE SEQUENCE</scope>
    <source>
        <strain evidence="1">DAOM 197198</strain>
    </source>
</reference>
<organism evidence="1">
    <name type="scientific">Rhizophagus irregularis (strain DAOM 181602 / DAOM 197198 / MUCL 43194)</name>
    <name type="common">Arbuscular mycorrhizal fungus</name>
    <name type="synonym">Glomus intraradices</name>
    <dbReference type="NCBI Taxonomy" id="747089"/>
    <lineage>
        <taxon>Eukaryota</taxon>
        <taxon>Fungi</taxon>
        <taxon>Fungi incertae sedis</taxon>
        <taxon>Mucoromycota</taxon>
        <taxon>Glomeromycotina</taxon>
        <taxon>Glomeromycetes</taxon>
        <taxon>Glomerales</taxon>
        <taxon>Glomeraceae</taxon>
        <taxon>Rhizophagus</taxon>
    </lineage>
</organism>
<sequence>MIVITENQFFSQFNTLKNYVSINYIEYLINVIADFRVQILVSLDGMKFVLLSTTWVMQLSILIMWILVIVPVGKRAITLKTSLHILFMAFGTGYSAYEKLLLYSFKSTPRWVKSLSFNDY</sequence>
<name>U9U3T3_RHIID</name>
<evidence type="ECO:0000313" key="1">
    <source>
        <dbReference type="EMBL" id="ESA13253.1"/>
    </source>
</evidence>
<dbReference type="HOGENOM" id="CLU_2050878_0_0_1"/>
<gene>
    <name evidence="1" type="ORF">GLOINDRAFT_95979</name>
</gene>
<proteinExistence type="predicted"/>
<dbReference type="EMBL" id="KI284082">
    <property type="protein sequence ID" value="ESA13253.1"/>
    <property type="molecule type" value="Genomic_DNA"/>
</dbReference>
<dbReference type="AlphaFoldDB" id="U9U3T3"/>
<accession>U9U3T3</accession>
<protein>
    <submittedName>
        <fullName evidence="1">Uncharacterized protein</fullName>
    </submittedName>
</protein>